<keyword evidence="3 5" id="KW-0964">Secreted</keyword>
<keyword evidence="4 5" id="KW-0732">Signal</keyword>
<dbReference type="GO" id="GO:0005576">
    <property type="term" value="C:extracellular region"/>
    <property type="evidence" value="ECO:0007669"/>
    <property type="project" value="UniProtKB-SubCell"/>
</dbReference>
<comment type="function">
    <text evidence="5">Effector that suppresses plant defense responses during pathogen infection.</text>
</comment>
<evidence type="ECO:0000313" key="6">
    <source>
        <dbReference type="EMBL" id="AEK80474.1"/>
    </source>
</evidence>
<accession>G1FQT6</accession>
<dbReference type="InterPro" id="IPR031825">
    <property type="entry name" value="RXLR"/>
</dbReference>
<reference evidence="6" key="1">
    <citation type="journal article" date="2011" name="Plant Cell">
        <title>Transcriptional programming and functional interactions within the Phytophthora sojae RXLR effector repertoire.</title>
        <authorList>
            <person name="Wang Q."/>
            <person name="Han C."/>
            <person name="Ferreira A.O."/>
            <person name="Yu X."/>
            <person name="Ye W."/>
            <person name="Tripathy S."/>
            <person name="Kale S.D."/>
            <person name="Gu B."/>
            <person name="Sheng Y."/>
            <person name="Sui Y."/>
            <person name="Wang X."/>
            <person name="Zhang Z."/>
            <person name="Cheng B."/>
            <person name="Dong S."/>
            <person name="Shan W."/>
            <person name="Zheng X."/>
            <person name="Dou D."/>
            <person name="Tyler B.M."/>
            <person name="Wang Y."/>
        </authorList>
    </citation>
    <scope>NUCLEOTIDE SEQUENCE</scope>
    <source>
        <strain evidence="6">P7064</strain>
    </source>
</reference>
<feature type="chain" id="PRO_5028509911" description="RxLR effector protein" evidence="5">
    <location>
        <begin position="20"/>
        <end position="119"/>
    </location>
</feature>
<dbReference type="AlphaFoldDB" id="G1FQT6"/>
<dbReference type="EMBL" id="JN253661">
    <property type="protein sequence ID" value="AEK80474.1"/>
    <property type="molecule type" value="Genomic_DNA"/>
</dbReference>
<feature type="signal peptide" evidence="5">
    <location>
        <begin position="1"/>
        <end position="19"/>
    </location>
</feature>
<organism evidence="6">
    <name type="scientific">Phytophthora sojae</name>
    <name type="common">Soybean stem and root rot agent</name>
    <name type="synonym">Phytophthora megasperma f. sp. glycines</name>
    <dbReference type="NCBI Taxonomy" id="67593"/>
    <lineage>
        <taxon>Eukaryota</taxon>
        <taxon>Sar</taxon>
        <taxon>Stramenopiles</taxon>
        <taxon>Oomycota</taxon>
        <taxon>Peronosporomycetes</taxon>
        <taxon>Peronosporales</taxon>
        <taxon>Peronosporaceae</taxon>
        <taxon>Phytophthora</taxon>
    </lineage>
</organism>
<dbReference type="Pfam" id="PF16810">
    <property type="entry name" value="RXLR"/>
    <property type="match status" value="1"/>
</dbReference>
<gene>
    <name evidence="6" type="primary">Avh</name>
</gene>
<evidence type="ECO:0000256" key="1">
    <source>
        <dbReference type="ARBA" id="ARBA00004613"/>
    </source>
</evidence>
<comment type="similarity">
    <text evidence="2 5">Belongs to the RxLR effector family.</text>
</comment>
<evidence type="ECO:0000256" key="2">
    <source>
        <dbReference type="ARBA" id="ARBA00010400"/>
    </source>
</evidence>
<dbReference type="VEuPathDB" id="FungiDB:PHYSODRAFT_288494"/>
<protein>
    <recommendedName>
        <fullName evidence="5">RxLR effector protein</fullName>
    </recommendedName>
</protein>
<evidence type="ECO:0000256" key="4">
    <source>
        <dbReference type="ARBA" id="ARBA00022729"/>
    </source>
</evidence>
<comment type="subcellular location">
    <subcellularLocation>
        <location evidence="1 5">Secreted</location>
    </subcellularLocation>
</comment>
<name>G1FQT6_PHYSO</name>
<evidence type="ECO:0000256" key="3">
    <source>
        <dbReference type="ARBA" id="ARBA00022525"/>
    </source>
</evidence>
<evidence type="ECO:0000256" key="5">
    <source>
        <dbReference type="RuleBase" id="RU367124"/>
    </source>
</evidence>
<comment type="domain">
    <text evidence="5">The RxLR-dEER motif acts to carry the protein into the host cell cytoplasm through binding to cell surface phosphatidylinositol-3-phosphate.</text>
</comment>
<proteinExistence type="inferred from homology"/>
<sequence length="119" mass="12944">MRTTFILALVIAATLHVSGASLPSANNPNTVVKSDALSAATGLIDAEGERMLRHVEKDEGGTDEERGVSLTDMLKKLKSITDPAKAAKKLAKIKETVKESANRQYWLEYQALKLKHGIK</sequence>